<evidence type="ECO:0000313" key="3">
    <source>
        <dbReference type="Proteomes" id="UP000301309"/>
    </source>
</evidence>
<dbReference type="Proteomes" id="UP000301309">
    <property type="component" value="Unassembled WGS sequence"/>
</dbReference>
<gene>
    <name evidence="2" type="ORF">SVIO_003830</name>
</gene>
<organism evidence="2 3">
    <name type="scientific">Streptomyces violaceusniger</name>
    <dbReference type="NCBI Taxonomy" id="68280"/>
    <lineage>
        <taxon>Bacteria</taxon>
        <taxon>Bacillati</taxon>
        <taxon>Actinomycetota</taxon>
        <taxon>Actinomycetes</taxon>
        <taxon>Kitasatosporales</taxon>
        <taxon>Streptomycetaceae</taxon>
        <taxon>Streptomyces</taxon>
        <taxon>Streptomyces violaceusniger group</taxon>
    </lineage>
</organism>
<dbReference type="AlphaFoldDB" id="A0A4D4KT69"/>
<proteinExistence type="predicted"/>
<sequence length="133" mass="14513">MSFSLVARMSMPLLGAENRGAAVLTALTAGPDRFRCGRHGRRDYTSRIEKHRFHIRRLRGAATARTGCLLRLPRDPKRLTLAQVADHAVQAAGAGIERDTLTWPVSSGAAATRMSPNRARTLPPTPRGKSHHA</sequence>
<name>A0A4D4KT69_STRVO</name>
<feature type="region of interest" description="Disordered" evidence="1">
    <location>
        <begin position="107"/>
        <end position="133"/>
    </location>
</feature>
<comment type="caution">
    <text evidence="2">The sequence shown here is derived from an EMBL/GenBank/DDBJ whole genome shotgun (WGS) entry which is preliminary data.</text>
</comment>
<reference evidence="2 3" key="1">
    <citation type="journal article" date="2020" name="Int. J. Syst. Evol. Microbiol.">
        <title>Reclassification of Streptomyces castelarensis and Streptomyces sporoclivatus as later heterotypic synonyms of Streptomyces antimycoticus.</title>
        <authorList>
            <person name="Komaki H."/>
            <person name="Tamura T."/>
        </authorList>
    </citation>
    <scope>NUCLEOTIDE SEQUENCE [LARGE SCALE GENOMIC DNA]</scope>
    <source>
        <strain evidence="2 3">NBRC 13459</strain>
    </source>
</reference>
<evidence type="ECO:0000313" key="2">
    <source>
        <dbReference type="EMBL" id="GDY49760.1"/>
    </source>
</evidence>
<accession>A0A4D4KT69</accession>
<protein>
    <submittedName>
        <fullName evidence="2">Uncharacterized protein</fullName>
    </submittedName>
</protein>
<keyword evidence="3" id="KW-1185">Reference proteome</keyword>
<evidence type="ECO:0000256" key="1">
    <source>
        <dbReference type="SAM" id="MobiDB-lite"/>
    </source>
</evidence>
<dbReference type="EMBL" id="BJHW01000001">
    <property type="protein sequence ID" value="GDY49760.1"/>
    <property type="molecule type" value="Genomic_DNA"/>
</dbReference>